<keyword evidence="2" id="KW-1185">Reference proteome</keyword>
<dbReference type="EMBL" id="CAJNNV010026741">
    <property type="protein sequence ID" value="CAE8618917.1"/>
    <property type="molecule type" value="Genomic_DNA"/>
</dbReference>
<reference evidence="1" key="1">
    <citation type="submission" date="2021-02" db="EMBL/GenBank/DDBJ databases">
        <authorList>
            <person name="Dougan E. K."/>
            <person name="Rhodes N."/>
            <person name="Thang M."/>
            <person name="Chan C."/>
        </authorList>
    </citation>
    <scope>NUCLEOTIDE SEQUENCE</scope>
</reference>
<accession>A0A813FXZ9</accession>
<sequence length="140" mass="15164">MVLSSVAHSAEIRHAGSIGRAAWASGPQWGIGLRAVVPILEQLAFDIRPFLRCSALKPKAHGGSAQRKTQRIILDAAAWSREVIYVIIGHTMGATSAARNPRLSQSKVVELRPSAYGTFAGFQDAVHARTEHEQRQAVDT</sequence>
<organism evidence="1 2">
    <name type="scientific">Polarella glacialis</name>
    <name type="common">Dinoflagellate</name>
    <dbReference type="NCBI Taxonomy" id="89957"/>
    <lineage>
        <taxon>Eukaryota</taxon>
        <taxon>Sar</taxon>
        <taxon>Alveolata</taxon>
        <taxon>Dinophyceae</taxon>
        <taxon>Suessiales</taxon>
        <taxon>Suessiaceae</taxon>
        <taxon>Polarella</taxon>
    </lineage>
</organism>
<dbReference type="AlphaFoldDB" id="A0A813FXZ9"/>
<protein>
    <submittedName>
        <fullName evidence="1">Uncharacterized protein</fullName>
    </submittedName>
</protein>
<proteinExistence type="predicted"/>
<comment type="caution">
    <text evidence="1">The sequence shown here is derived from an EMBL/GenBank/DDBJ whole genome shotgun (WGS) entry which is preliminary data.</text>
</comment>
<dbReference type="Proteomes" id="UP000654075">
    <property type="component" value="Unassembled WGS sequence"/>
</dbReference>
<evidence type="ECO:0000313" key="2">
    <source>
        <dbReference type="Proteomes" id="UP000654075"/>
    </source>
</evidence>
<gene>
    <name evidence="1" type="ORF">PGLA1383_LOCUS36513</name>
</gene>
<name>A0A813FXZ9_POLGL</name>
<evidence type="ECO:0000313" key="1">
    <source>
        <dbReference type="EMBL" id="CAE8618917.1"/>
    </source>
</evidence>